<reference evidence="4 5" key="1">
    <citation type="submission" date="2020-08" db="EMBL/GenBank/DDBJ databases">
        <title>Genomic Encyclopedia of Type Strains, Phase IV (KMG-IV): sequencing the most valuable type-strain genomes for metagenomic binning, comparative biology and taxonomic classification.</title>
        <authorList>
            <person name="Goeker M."/>
        </authorList>
    </citation>
    <scope>NUCLEOTIDE SEQUENCE [LARGE SCALE GENOMIC DNA]</scope>
    <source>
        <strain evidence="4 5">DSM 24625</strain>
    </source>
</reference>
<feature type="compositionally biased region" description="Basic and acidic residues" evidence="2">
    <location>
        <begin position="60"/>
        <end position="74"/>
    </location>
</feature>
<organism evidence="4 5">
    <name type="scientific">Borreliella yangtzensis</name>
    <dbReference type="NCBI Taxonomy" id="683292"/>
    <lineage>
        <taxon>Bacteria</taxon>
        <taxon>Pseudomonadati</taxon>
        <taxon>Spirochaetota</taxon>
        <taxon>Spirochaetia</taxon>
        <taxon>Spirochaetales</taxon>
        <taxon>Borreliaceae</taxon>
        <taxon>Borreliella</taxon>
    </lineage>
</organism>
<protein>
    <submittedName>
        <fullName evidence="4">Uncharacterized protein</fullName>
    </submittedName>
</protein>
<evidence type="ECO:0000313" key="4">
    <source>
        <dbReference type="EMBL" id="MBB6043344.1"/>
    </source>
</evidence>
<feature type="coiled-coil region" evidence="1">
    <location>
        <begin position="259"/>
        <end position="320"/>
    </location>
</feature>
<dbReference type="EMBL" id="JACHFG010000004">
    <property type="protein sequence ID" value="MBB6043344.1"/>
    <property type="molecule type" value="Genomic_DNA"/>
</dbReference>
<name>A0ABR6PC54_9SPIR</name>
<dbReference type="Proteomes" id="UP000555838">
    <property type="component" value="Unassembled WGS sequence"/>
</dbReference>
<dbReference type="PROSITE" id="PS51257">
    <property type="entry name" value="PROKAR_LIPOPROTEIN"/>
    <property type="match status" value="1"/>
</dbReference>
<feature type="compositionally biased region" description="Polar residues" evidence="2">
    <location>
        <begin position="84"/>
        <end position="110"/>
    </location>
</feature>
<evidence type="ECO:0000256" key="1">
    <source>
        <dbReference type="SAM" id="Coils"/>
    </source>
</evidence>
<dbReference type="EMBL" id="JACHFG010000004">
    <property type="protein sequence ID" value="MBB6043299.1"/>
    <property type="molecule type" value="Genomic_DNA"/>
</dbReference>
<evidence type="ECO:0000313" key="5">
    <source>
        <dbReference type="Proteomes" id="UP000555838"/>
    </source>
</evidence>
<keyword evidence="5" id="KW-1185">Reference proteome</keyword>
<accession>A0ABR6PC54</accession>
<keyword evidence="1" id="KW-0175">Coiled coil</keyword>
<dbReference type="CDD" id="cd22788">
    <property type="entry name" value="BBK32_C"/>
    <property type="match status" value="1"/>
</dbReference>
<sequence>MRVENKYLALGLLFGFISCDLSMKNEMKEESLGLLGDKNSILDTNEASIKKILMKGKSGVDKNKYKDKDGKGSSKETFNYPVKKSTNNSNLLQKTVMSEENNLNSKLSVEQSKKPKKEEMQRQRDDCEGITLGGSLNFSSLKGESGELKEIIESNEIDFNIYSNLGLNGGSIPISSIYEIEEENYYDWSDYYDYYKYYYNYDDSYAEIKLSNRYESYLKSVEYNVNLAIKTINEIYDDYTLFLTKQTQRYSTFLDRDAKVKAEEEAKELTKEKLKHDLENLLYYIQVSVKASQNFIYISEIGARNRLAKIENEVKNLISKVEKQSHPYEAYKETPTTVLLVRDSLKKVQTTIGKNGVWY</sequence>
<feature type="compositionally biased region" description="Basic and acidic residues" evidence="2">
    <location>
        <begin position="111"/>
        <end position="126"/>
    </location>
</feature>
<comment type="caution">
    <text evidence="4">The sequence shown here is derived from an EMBL/GenBank/DDBJ whole genome shotgun (WGS) entry which is preliminary data.</text>
</comment>
<gene>
    <name evidence="3" type="ORF">HNP68_000921</name>
    <name evidence="4" type="ORF">HNP68_000966</name>
</gene>
<evidence type="ECO:0000256" key="2">
    <source>
        <dbReference type="SAM" id="MobiDB-lite"/>
    </source>
</evidence>
<dbReference type="RefSeq" id="WP_183220977.1">
    <property type="nucleotide sequence ID" value="NZ_CP123996.1"/>
</dbReference>
<proteinExistence type="predicted"/>
<evidence type="ECO:0000313" key="3">
    <source>
        <dbReference type="EMBL" id="MBB6043299.1"/>
    </source>
</evidence>
<feature type="region of interest" description="Disordered" evidence="2">
    <location>
        <begin position="60"/>
        <end position="126"/>
    </location>
</feature>